<sequence>MATVMRKGDNSQGMVGRGAAQRRETVETDETTHPLQRSTDEPELDTARNPTRKKGSQKDCRRDLV</sequence>
<gene>
    <name evidence="2" type="ORF">CH63R_13294</name>
</gene>
<evidence type="ECO:0000313" key="3">
    <source>
        <dbReference type="Proteomes" id="UP000092177"/>
    </source>
</evidence>
<keyword evidence="3" id="KW-1185">Reference proteome</keyword>
<dbReference type="RefSeq" id="XP_018152685.1">
    <property type="nucleotide sequence ID" value="XM_018308268.1"/>
</dbReference>
<protein>
    <submittedName>
        <fullName evidence="2">Uncharacterized protein</fullName>
    </submittedName>
</protein>
<accession>A0A1B7XWL9</accession>
<feature type="compositionally biased region" description="Basic and acidic residues" evidence="1">
    <location>
        <begin position="56"/>
        <end position="65"/>
    </location>
</feature>
<name>A0A1B7XWL9_COLHI</name>
<reference evidence="3" key="1">
    <citation type="journal article" date="2017" name="BMC Genomics">
        <title>Gapless genome assembly of Colletotrichum higginsianum reveals chromosome structure and association of transposable elements with secondary metabolite gene clusters.</title>
        <authorList>
            <person name="Dallery J.-F."/>
            <person name="Lapalu N."/>
            <person name="Zampounis A."/>
            <person name="Pigne S."/>
            <person name="Luyten I."/>
            <person name="Amselem J."/>
            <person name="Wittenberg A.H.J."/>
            <person name="Zhou S."/>
            <person name="de Queiroz M.V."/>
            <person name="Robin G.P."/>
            <person name="Auger A."/>
            <person name="Hainaut M."/>
            <person name="Henrissat B."/>
            <person name="Kim K.-T."/>
            <person name="Lee Y.-H."/>
            <person name="Lespinet O."/>
            <person name="Schwartz D.C."/>
            <person name="Thon M.R."/>
            <person name="O'Connell R.J."/>
        </authorList>
    </citation>
    <scope>NUCLEOTIDE SEQUENCE [LARGE SCALE GENOMIC DNA]</scope>
    <source>
        <strain evidence="3">IMI 349063</strain>
    </source>
</reference>
<dbReference type="KEGG" id="chig:CH63R_13294"/>
<dbReference type="EMBL" id="LTAN01000009">
    <property type="protein sequence ID" value="OBR04167.1"/>
    <property type="molecule type" value="Genomic_DNA"/>
</dbReference>
<dbReference type="Proteomes" id="UP000092177">
    <property type="component" value="Chromosome 9"/>
</dbReference>
<feature type="compositionally biased region" description="Basic and acidic residues" evidence="1">
    <location>
        <begin position="21"/>
        <end position="32"/>
    </location>
</feature>
<proteinExistence type="predicted"/>
<organism evidence="2 3">
    <name type="scientific">Colletotrichum higginsianum (strain IMI 349063)</name>
    <name type="common">Crucifer anthracnose fungus</name>
    <dbReference type="NCBI Taxonomy" id="759273"/>
    <lineage>
        <taxon>Eukaryota</taxon>
        <taxon>Fungi</taxon>
        <taxon>Dikarya</taxon>
        <taxon>Ascomycota</taxon>
        <taxon>Pezizomycotina</taxon>
        <taxon>Sordariomycetes</taxon>
        <taxon>Hypocreomycetidae</taxon>
        <taxon>Glomerellales</taxon>
        <taxon>Glomerellaceae</taxon>
        <taxon>Colletotrichum</taxon>
        <taxon>Colletotrichum destructivum species complex</taxon>
    </lineage>
</organism>
<evidence type="ECO:0000256" key="1">
    <source>
        <dbReference type="SAM" id="MobiDB-lite"/>
    </source>
</evidence>
<feature type="region of interest" description="Disordered" evidence="1">
    <location>
        <begin position="1"/>
        <end position="65"/>
    </location>
</feature>
<dbReference type="VEuPathDB" id="FungiDB:CH63R_13294"/>
<dbReference type="AlphaFoldDB" id="A0A1B7XWL9"/>
<dbReference type="GeneID" id="28872375"/>
<evidence type="ECO:0000313" key="2">
    <source>
        <dbReference type="EMBL" id="OBR04167.1"/>
    </source>
</evidence>
<comment type="caution">
    <text evidence="2">The sequence shown here is derived from an EMBL/GenBank/DDBJ whole genome shotgun (WGS) entry which is preliminary data.</text>
</comment>